<feature type="compositionally biased region" description="Acidic residues" evidence="10">
    <location>
        <begin position="209"/>
        <end position="220"/>
    </location>
</feature>
<feature type="domain" description="Rrn7/TAF1B N-terminal cyclin" evidence="11">
    <location>
        <begin position="201"/>
        <end position="289"/>
    </location>
</feature>
<comment type="similarity">
    <text evidence="2">Belongs to the RRN7/TAF1B family.</text>
</comment>
<evidence type="ECO:0000256" key="4">
    <source>
        <dbReference type="ARBA" id="ARBA00022771"/>
    </source>
</evidence>
<feature type="compositionally biased region" description="Acidic residues" evidence="10">
    <location>
        <begin position="609"/>
        <end position="620"/>
    </location>
</feature>
<evidence type="ECO:0000256" key="6">
    <source>
        <dbReference type="ARBA" id="ARBA00023015"/>
    </source>
</evidence>
<protein>
    <recommendedName>
        <fullName evidence="15">RRN7-type domain-containing protein</fullName>
    </recommendedName>
</protein>
<dbReference type="OrthoDB" id="428577at2759"/>
<accession>A0A5C3KRK4</accession>
<evidence type="ECO:0000256" key="5">
    <source>
        <dbReference type="ARBA" id="ARBA00022833"/>
    </source>
</evidence>
<feature type="domain" description="Rrn7/TAF1B C-terminal cyclin" evidence="12">
    <location>
        <begin position="309"/>
        <end position="485"/>
    </location>
</feature>
<dbReference type="InterPro" id="IPR033599">
    <property type="entry name" value="TAF1B/Rrn7"/>
</dbReference>
<evidence type="ECO:0000313" key="13">
    <source>
        <dbReference type="EMBL" id="TFK23249.1"/>
    </source>
</evidence>
<evidence type="ECO:0000259" key="11">
    <source>
        <dbReference type="Pfam" id="PF20644"/>
    </source>
</evidence>
<proteinExistence type="inferred from homology"/>
<evidence type="ECO:0000256" key="8">
    <source>
        <dbReference type="ARBA" id="ARBA00023163"/>
    </source>
</evidence>
<keyword evidence="4" id="KW-0863">Zinc-finger</keyword>
<reference evidence="13 14" key="1">
    <citation type="journal article" date="2019" name="Nat. Ecol. Evol.">
        <title>Megaphylogeny resolves global patterns of mushroom evolution.</title>
        <authorList>
            <person name="Varga T."/>
            <person name="Krizsan K."/>
            <person name="Foldi C."/>
            <person name="Dima B."/>
            <person name="Sanchez-Garcia M."/>
            <person name="Sanchez-Ramirez S."/>
            <person name="Szollosi G.J."/>
            <person name="Szarkandi J.G."/>
            <person name="Papp V."/>
            <person name="Albert L."/>
            <person name="Andreopoulos W."/>
            <person name="Angelini C."/>
            <person name="Antonin V."/>
            <person name="Barry K.W."/>
            <person name="Bougher N.L."/>
            <person name="Buchanan P."/>
            <person name="Buyck B."/>
            <person name="Bense V."/>
            <person name="Catcheside P."/>
            <person name="Chovatia M."/>
            <person name="Cooper J."/>
            <person name="Damon W."/>
            <person name="Desjardin D."/>
            <person name="Finy P."/>
            <person name="Geml J."/>
            <person name="Haridas S."/>
            <person name="Hughes K."/>
            <person name="Justo A."/>
            <person name="Karasinski D."/>
            <person name="Kautmanova I."/>
            <person name="Kiss B."/>
            <person name="Kocsube S."/>
            <person name="Kotiranta H."/>
            <person name="LaButti K.M."/>
            <person name="Lechner B.E."/>
            <person name="Liimatainen K."/>
            <person name="Lipzen A."/>
            <person name="Lukacs Z."/>
            <person name="Mihaltcheva S."/>
            <person name="Morgado L.N."/>
            <person name="Niskanen T."/>
            <person name="Noordeloos M.E."/>
            <person name="Ohm R.A."/>
            <person name="Ortiz-Santana B."/>
            <person name="Ovrebo C."/>
            <person name="Racz N."/>
            <person name="Riley R."/>
            <person name="Savchenko A."/>
            <person name="Shiryaev A."/>
            <person name="Soop K."/>
            <person name="Spirin V."/>
            <person name="Szebenyi C."/>
            <person name="Tomsovsky M."/>
            <person name="Tulloss R.E."/>
            <person name="Uehling J."/>
            <person name="Grigoriev I.V."/>
            <person name="Vagvolgyi C."/>
            <person name="Papp T."/>
            <person name="Martin F.M."/>
            <person name="Miettinen O."/>
            <person name="Hibbett D.S."/>
            <person name="Nagy L.G."/>
        </authorList>
    </citation>
    <scope>NUCLEOTIDE SEQUENCE [LARGE SCALE GENOMIC DNA]</scope>
    <source>
        <strain evidence="13 14">CBS 121175</strain>
    </source>
</reference>
<evidence type="ECO:0000313" key="14">
    <source>
        <dbReference type="Proteomes" id="UP000307440"/>
    </source>
</evidence>
<evidence type="ECO:0000256" key="9">
    <source>
        <dbReference type="ARBA" id="ARBA00023242"/>
    </source>
</evidence>
<dbReference type="STRING" id="230819.A0A5C3KRK4"/>
<dbReference type="Proteomes" id="UP000307440">
    <property type="component" value="Unassembled WGS sequence"/>
</dbReference>
<dbReference type="EMBL" id="ML210222">
    <property type="protein sequence ID" value="TFK23249.1"/>
    <property type="molecule type" value="Genomic_DNA"/>
</dbReference>
<organism evidence="13 14">
    <name type="scientific">Coprinopsis marcescibilis</name>
    <name type="common">Agaric fungus</name>
    <name type="synonym">Psathyrella marcescibilis</name>
    <dbReference type="NCBI Taxonomy" id="230819"/>
    <lineage>
        <taxon>Eukaryota</taxon>
        <taxon>Fungi</taxon>
        <taxon>Dikarya</taxon>
        <taxon>Basidiomycota</taxon>
        <taxon>Agaricomycotina</taxon>
        <taxon>Agaricomycetes</taxon>
        <taxon>Agaricomycetidae</taxon>
        <taxon>Agaricales</taxon>
        <taxon>Agaricineae</taxon>
        <taxon>Psathyrellaceae</taxon>
        <taxon>Coprinopsis</taxon>
    </lineage>
</organism>
<dbReference type="GO" id="GO:0042790">
    <property type="term" value="P:nucleolar large rRNA transcription by RNA polymerase I"/>
    <property type="evidence" value="ECO:0007669"/>
    <property type="project" value="TreeGrafter"/>
</dbReference>
<dbReference type="InterPro" id="IPR048538">
    <property type="entry name" value="Rrn7_cyclin_C"/>
</dbReference>
<keyword evidence="14" id="KW-1185">Reference proteome</keyword>
<gene>
    <name evidence="13" type="ORF">FA15DRAFT_670638</name>
</gene>
<sequence>MAPRKRCPTCGSRQWHKEPSSGLIACSEGHVLQNYRKETIEVQDVGPHALKKRTLKSGARKKALKSKANPNLYHGARGRYHYFLCLQLIFRKQVAVLINLWRLPAEFENLCRDIWALYLECMPNPIPPEPFNFAQQEDGSAPGNRHAKLAETPVSPEPPAQYAGGSGPPVITLNLRDADESTASSGSDSDSDNEEELDRLMKENSDRESSEEDDEVETRDDDLATSNKQKRRKPSSRRYQDTFEGPANTIAILALACWTFRIPVLYRDFSRIIESYELPYLDPCRLLPQSMVKHLTKHNQQALSPQHAPRALQVHQLASRLADKLHSVYATSIPEINAAPVLWRVVRAMGGSPTIYALTKRVASTLSLPLTLRHNLATTSNLAQNSAHEPSGHHYDSIPPEASLMACCVIVLKLVYGLDGVKRWPRDGTDPACALPRYEAFIGLLRSMEKDEAKQLESVFSAQSAMDIANLSEPIMDDYLTFCETALLGREPMPHDVLDRYFPLRTDHVPAENDPVVEFRAALPAMRLQEGASVQGSVKTGEKYKIWSARDRLGALPEDYEYVLERAAGWLGVPEEFLEGVVDKYERRLWRWHEKSIRKPRRRRREATQEEEWDCSDEEG</sequence>
<dbReference type="PANTHER" id="PTHR31576">
    <property type="entry name" value="TATA BOX-BINDING PROTEIN-ASSOCIATED FACTOR RNA POLYMERASE I SUBUNIT B"/>
    <property type="match status" value="1"/>
</dbReference>
<keyword evidence="5" id="KW-0862">Zinc</keyword>
<dbReference type="GO" id="GO:0001164">
    <property type="term" value="F:RNA polymerase I core promoter sequence-specific DNA binding"/>
    <property type="evidence" value="ECO:0007669"/>
    <property type="project" value="InterPro"/>
</dbReference>
<feature type="compositionally biased region" description="Basic and acidic residues" evidence="10">
    <location>
        <begin position="198"/>
        <end position="208"/>
    </location>
</feature>
<evidence type="ECO:0000256" key="1">
    <source>
        <dbReference type="ARBA" id="ARBA00004604"/>
    </source>
</evidence>
<evidence type="ECO:0000259" key="12">
    <source>
        <dbReference type="Pfam" id="PF20645"/>
    </source>
</evidence>
<keyword evidence="7" id="KW-0238">DNA-binding</keyword>
<dbReference type="GO" id="GO:0070860">
    <property type="term" value="C:RNA polymerase I core factor complex"/>
    <property type="evidence" value="ECO:0007669"/>
    <property type="project" value="InterPro"/>
</dbReference>
<dbReference type="PANTHER" id="PTHR31576:SF2">
    <property type="entry name" value="TATA BOX-BINDING PROTEIN-ASSOCIATED FACTOR RNA POLYMERASE I SUBUNIT B"/>
    <property type="match status" value="1"/>
</dbReference>
<dbReference type="Pfam" id="PF20645">
    <property type="entry name" value="Rrn7_cyclin_C"/>
    <property type="match status" value="1"/>
</dbReference>
<dbReference type="GO" id="GO:0008270">
    <property type="term" value="F:zinc ion binding"/>
    <property type="evidence" value="ECO:0007669"/>
    <property type="project" value="UniProtKB-KW"/>
</dbReference>
<evidence type="ECO:0000256" key="10">
    <source>
        <dbReference type="SAM" id="MobiDB-lite"/>
    </source>
</evidence>
<evidence type="ECO:0000256" key="2">
    <source>
        <dbReference type="ARBA" id="ARBA00006899"/>
    </source>
</evidence>
<name>A0A5C3KRK4_COPMA</name>
<keyword evidence="3" id="KW-0479">Metal-binding</keyword>
<evidence type="ECO:0008006" key="15">
    <source>
        <dbReference type="Google" id="ProtNLM"/>
    </source>
</evidence>
<feature type="region of interest" description="Disordered" evidence="10">
    <location>
        <begin position="129"/>
        <end position="241"/>
    </location>
</feature>
<keyword evidence="8" id="KW-0804">Transcription</keyword>
<dbReference type="Pfam" id="PF20644">
    <property type="entry name" value="Rrn7_cyclin_N"/>
    <property type="match status" value="1"/>
</dbReference>
<dbReference type="InterPro" id="IPR048540">
    <property type="entry name" value="Rrn7_cyclin_N"/>
</dbReference>
<feature type="region of interest" description="Disordered" evidence="10">
    <location>
        <begin position="598"/>
        <end position="620"/>
    </location>
</feature>
<dbReference type="AlphaFoldDB" id="A0A5C3KRK4"/>
<comment type="subcellular location">
    <subcellularLocation>
        <location evidence="1">Nucleus</location>
        <location evidence="1">Nucleolus</location>
    </subcellularLocation>
</comment>
<keyword evidence="6" id="KW-0805">Transcription regulation</keyword>
<evidence type="ECO:0000256" key="7">
    <source>
        <dbReference type="ARBA" id="ARBA00023125"/>
    </source>
</evidence>
<keyword evidence="9" id="KW-0539">Nucleus</keyword>
<evidence type="ECO:0000256" key="3">
    <source>
        <dbReference type="ARBA" id="ARBA00022723"/>
    </source>
</evidence>